<dbReference type="OrthoDB" id="8964969at2759"/>
<dbReference type="GeneID" id="127750086"/>
<name>A0A9C6WYB3_FRAOC</name>
<evidence type="ECO:0000313" key="2">
    <source>
        <dbReference type="RefSeq" id="XP_052126601.1"/>
    </source>
</evidence>
<proteinExistence type="predicted"/>
<organism evidence="1 2">
    <name type="scientific">Frankliniella occidentalis</name>
    <name type="common">Western flower thrips</name>
    <name type="synonym">Euthrips occidentalis</name>
    <dbReference type="NCBI Taxonomy" id="133901"/>
    <lineage>
        <taxon>Eukaryota</taxon>
        <taxon>Metazoa</taxon>
        <taxon>Ecdysozoa</taxon>
        <taxon>Arthropoda</taxon>
        <taxon>Hexapoda</taxon>
        <taxon>Insecta</taxon>
        <taxon>Pterygota</taxon>
        <taxon>Neoptera</taxon>
        <taxon>Paraneoptera</taxon>
        <taxon>Thysanoptera</taxon>
        <taxon>Terebrantia</taxon>
        <taxon>Thripoidea</taxon>
        <taxon>Thripidae</taxon>
        <taxon>Frankliniella</taxon>
    </lineage>
</organism>
<dbReference type="RefSeq" id="XP_052126601.1">
    <property type="nucleotide sequence ID" value="XM_052270641.1"/>
</dbReference>
<evidence type="ECO:0000313" key="1">
    <source>
        <dbReference type="Proteomes" id="UP000504606"/>
    </source>
</evidence>
<keyword evidence="1" id="KW-1185">Reference proteome</keyword>
<sequence length="228" mass="26045">MPEGHFRLIDEFRKIREKLAFPTDKLLVTCRGNDFTDILEPLSKKLGKPVTYSAIRKEVETKSFLIDGNESKSKDQISSYLCHSKETAAKFYKFKNDEAVVEESLQVSNIIFQLAATEVVARDRILPRTFTETFPSKDSLGKSVEQALRYTSIRTLPLSSASYNKVRANWLESFRDKAVIFYSNQMAAARCLHSRDNVKKMIENSVWSKDVADITCMILENLSGKKLK</sequence>
<dbReference type="AlphaFoldDB" id="A0A9C6WYB3"/>
<dbReference type="Proteomes" id="UP000504606">
    <property type="component" value="Unplaced"/>
</dbReference>
<gene>
    <name evidence="2" type="primary">LOC127750086</name>
</gene>
<reference evidence="2" key="1">
    <citation type="submission" date="2025-08" db="UniProtKB">
        <authorList>
            <consortium name="RefSeq"/>
        </authorList>
    </citation>
    <scope>IDENTIFICATION</scope>
    <source>
        <tissue evidence="2">Whole organism</tissue>
    </source>
</reference>
<protein>
    <submittedName>
        <fullName evidence="2">Uncharacterized protein LOC127750086</fullName>
    </submittedName>
</protein>
<dbReference type="KEGG" id="foc:127750086"/>
<accession>A0A9C6WYB3</accession>